<name>A0A850GY85_9SPHN</name>
<accession>A0A850GY85</accession>
<keyword evidence="3" id="KW-1185">Reference proteome</keyword>
<gene>
    <name evidence="2" type="ORF">HUV48_05905</name>
</gene>
<dbReference type="AlphaFoldDB" id="A0A850GY85"/>
<keyword evidence="1" id="KW-0472">Membrane</keyword>
<evidence type="ECO:0000313" key="3">
    <source>
        <dbReference type="Proteomes" id="UP000561438"/>
    </source>
</evidence>
<evidence type="ECO:0000256" key="1">
    <source>
        <dbReference type="SAM" id="Phobius"/>
    </source>
</evidence>
<reference evidence="2 3" key="1">
    <citation type="submission" date="2020-06" db="EMBL/GenBank/DDBJ databases">
        <title>Altererythrobacter sp. HHU K3-1.</title>
        <authorList>
            <person name="Zhang D."/>
            <person name="Xue H."/>
        </authorList>
    </citation>
    <scope>NUCLEOTIDE SEQUENCE [LARGE SCALE GENOMIC DNA]</scope>
    <source>
        <strain evidence="2 3">HHU K3-1</strain>
    </source>
</reference>
<proteinExistence type="predicted"/>
<dbReference type="EMBL" id="JABWGV010000002">
    <property type="protein sequence ID" value="NVD44551.1"/>
    <property type="molecule type" value="Genomic_DNA"/>
</dbReference>
<sequence length="133" mass="14981">MTEYKEASAADREQIRRAARSVFHVTPDDTVLTLMSAQVDDKIDAKIRTAISSVKLWAFGGVAANLLPFIFLAYEFGQFSETVNRSLEVVERQQTTLEQRGAWMGETDRRIGALEQWAEPQGFVPPRQGHIPD</sequence>
<keyword evidence="1" id="KW-0812">Transmembrane</keyword>
<dbReference type="RefSeq" id="WP_176266874.1">
    <property type="nucleotide sequence ID" value="NZ_JABWGV010000002.1"/>
</dbReference>
<comment type="caution">
    <text evidence="2">The sequence shown here is derived from an EMBL/GenBank/DDBJ whole genome shotgun (WGS) entry which is preliminary data.</text>
</comment>
<feature type="transmembrane region" description="Helical" evidence="1">
    <location>
        <begin position="56"/>
        <end position="74"/>
    </location>
</feature>
<dbReference type="Proteomes" id="UP000561438">
    <property type="component" value="Unassembled WGS sequence"/>
</dbReference>
<keyword evidence="1" id="KW-1133">Transmembrane helix</keyword>
<evidence type="ECO:0000313" key="2">
    <source>
        <dbReference type="EMBL" id="NVD44551.1"/>
    </source>
</evidence>
<protein>
    <submittedName>
        <fullName evidence="2">Uncharacterized protein</fullName>
    </submittedName>
</protein>
<organism evidence="2 3">
    <name type="scientific">Qipengyuania atrilutea</name>
    <dbReference type="NCBI Taxonomy" id="2744473"/>
    <lineage>
        <taxon>Bacteria</taxon>
        <taxon>Pseudomonadati</taxon>
        <taxon>Pseudomonadota</taxon>
        <taxon>Alphaproteobacteria</taxon>
        <taxon>Sphingomonadales</taxon>
        <taxon>Erythrobacteraceae</taxon>
        <taxon>Qipengyuania</taxon>
    </lineage>
</organism>